<feature type="region of interest" description="Disordered" evidence="1">
    <location>
        <begin position="259"/>
        <end position="280"/>
    </location>
</feature>
<proteinExistence type="predicted"/>
<keyword evidence="4" id="KW-1185">Reference proteome</keyword>
<feature type="compositionally biased region" description="Basic and acidic residues" evidence="1">
    <location>
        <begin position="270"/>
        <end position="280"/>
    </location>
</feature>
<reference evidence="3 4" key="1">
    <citation type="submission" date="2023-01" db="EMBL/GenBank/DDBJ databases">
        <title>Analysis of 21 Apiospora genomes using comparative genomics revels a genus with tremendous synthesis potential of carbohydrate active enzymes and secondary metabolites.</title>
        <authorList>
            <person name="Sorensen T."/>
        </authorList>
    </citation>
    <scope>NUCLEOTIDE SEQUENCE [LARGE SCALE GENOMIC DNA]</scope>
    <source>
        <strain evidence="3 4">CBS 114990</strain>
    </source>
</reference>
<organism evidence="3 4">
    <name type="scientific">Apiospora hydei</name>
    <dbReference type="NCBI Taxonomy" id="1337664"/>
    <lineage>
        <taxon>Eukaryota</taxon>
        <taxon>Fungi</taxon>
        <taxon>Dikarya</taxon>
        <taxon>Ascomycota</taxon>
        <taxon>Pezizomycotina</taxon>
        <taxon>Sordariomycetes</taxon>
        <taxon>Xylariomycetidae</taxon>
        <taxon>Amphisphaeriales</taxon>
        <taxon>Apiosporaceae</taxon>
        <taxon>Apiospora</taxon>
    </lineage>
</organism>
<sequence>METCKGFSQLPAELRLAIWEHTLEEEASSRLVLVHQTHYHVLPFNYLVSPLLSVNSEAREAALKFYDVHLPVRPVLPEHLDAPMVRGSYIDTWRKYPYPPTMEYWQESAGKLTAHHIDESLGEETSCRKVGRGRQGMVYLSTQHDCFVQSCDIWVDRGTLCHGGRDAYSYLRLDIIKAHIMQVLGPDFTGVCVKNAPKIAKRNPAANDPVFPATRSYLTDAIPPDQVDQIRDVVRLACPSPGGPLGPLGLQKKQVGRYLKGTSSARNVRRKEDKSNRRAS</sequence>
<gene>
    <name evidence="3" type="ORF">PG997_010531</name>
</gene>
<comment type="caution">
    <text evidence="3">The sequence shown here is derived from an EMBL/GenBank/DDBJ whole genome shotgun (WGS) entry which is preliminary data.</text>
</comment>
<evidence type="ECO:0000256" key="1">
    <source>
        <dbReference type="SAM" id="MobiDB-lite"/>
    </source>
</evidence>
<dbReference type="EMBL" id="JAQQWN010000007">
    <property type="protein sequence ID" value="KAK8075868.1"/>
    <property type="molecule type" value="Genomic_DNA"/>
</dbReference>
<dbReference type="InterPro" id="IPR045518">
    <property type="entry name" value="2EXR"/>
</dbReference>
<dbReference type="GeneID" id="92047906"/>
<dbReference type="Pfam" id="PF20150">
    <property type="entry name" value="2EXR"/>
    <property type="match status" value="1"/>
</dbReference>
<evidence type="ECO:0000313" key="3">
    <source>
        <dbReference type="EMBL" id="KAK8075868.1"/>
    </source>
</evidence>
<evidence type="ECO:0000259" key="2">
    <source>
        <dbReference type="Pfam" id="PF20150"/>
    </source>
</evidence>
<evidence type="ECO:0000313" key="4">
    <source>
        <dbReference type="Proteomes" id="UP001433268"/>
    </source>
</evidence>
<dbReference type="RefSeq" id="XP_066666808.1">
    <property type="nucleotide sequence ID" value="XM_066814846.1"/>
</dbReference>
<protein>
    <recommendedName>
        <fullName evidence="2">2EXR domain-containing protein</fullName>
    </recommendedName>
</protein>
<accession>A0ABR1VX93</accession>
<dbReference type="Proteomes" id="UP001433268">
    <property type="component" value="Unassembled WGS sequence"/>
</dbReference>
<name>A0ABR1VX93_9PEZI</name>
<feature type="domain" description="2EXR" evidence="2">
    <location>
        <begin position="7"/>
        <end position="74"/>
    </location>
</feature>